<evidence type="ECO:0000313" key="2">
    <source>
        <dbReference type="EMBL" id="SET17375.1"/>
    </source>
</evidence>
<evidence type="ECO:0000256" key="1">
    <source>
        <dbReference type="ARBA" id="ARBA00023063"/>
    </source>
</evidence>
<dbReference type="GO" id="GO:0051082">
    <property type="term" value="F:unfolded protein binding"/>
    <property type="evidence" value="ECO:0007669"/>
    <property type="project" value="InterPro"/>
</dbReference>
<dbReference type="PANTHER" id="PTHR43680:SF2">
    <property type="entry name" value="NITRATE REDUCTASE MOLYBDENUM COFACTOR ASSEMBLY CHAPERONE NARJ"/>
    <property type="match status" value="1"/>
</dbReference>
<dbReference type="AlphaFoldDB" id="A0A1I0CCT6"/>
<dbReference type="InterPro" id="IPR036411">
    <property type="entry name" value="TorD-like_sf"/>
</dbReference>
<keyword evidence="1" id="KW-0534">Nitrate assimilation</keyword>
<dbReference type="OrthoDB" id="5296272at2"/>
<reference evidence="2 3" key="1">
    <citation type="submission" date="2016-10" db="EMBL/GenBank/DDBJ databases">
        <authorList>
            <person name="de Groot N.N."/>
        </authorList>
    </citation>
    <scope>NUCLEOTIDE SEQUENCE [LARGE SCALE GENOMIC DNA]</scope>
    <source>
        <strain evidence="2 3">IBRC-M 10780</strain>
    </source>
</reference>
<name>A0A1I0CCT6_9BACI</name>
<dbReference type="GO" id="GO:0042128">
    <property type="term" value="P:nitrate assimilation"/>
    <property type="evidence" value="ECO:0007669"/>
    <property type="project" value="UniProtKB-KW"/>
</dbReference>
<gene>
    <name evidence="2" type="ORF">SAMN05216389_106165</name>
</gene>
<accession>A0A1I0CCT6</accession>
<evidence type="ECO:0000313" key="3">
    <source>
        <dbReference type="Proteomes" id="UP000198618"/>
    </source>
</evidence>
<dbReference type="STRING" id="930131.SAMN05216389_106165"/>
<dbReference type="InterPro" id="IPR020945">
    <property type="entry name" value="DMSO/NO3_reduct_chaperone"/>
</dbReference>
<dbReference type="InterPro" id="IPR003765">
    <property type="entry name" value="NO3_reductase_chaperone_NarJ"/>
</dbReference>
<dbReference type="GO" id="GO:0051131">
    <property type="term" value="P:chaperone-mediated protein complex assembly"/>
    <property type="evidence" value="ECO:0007669"/>
    <property type="project" value="InterPro"/>
</dbReference>
<dbReference type="PANTHER" id="PTHR43680">
    <property type="entry name" value="NITRATE REDUCTASE MOLYBDENUM COFACTOR ASSEMBLY CHAPERONE"/>
    <property type="match status" value="1"/>
</dbReference>
<dbReference type="GO" id="GO:0016530">
    <property type="term" value="F:metallochaperone activity"/>
    <property type="evidence" value="ECO:0007669"/>
    <property type="project" value="TreeGrafter"/>
</dbReference>
<dbReference type="EMBL" id="FOHE01000006">
    <property type="protein sequence ID" value="SET17375.1"/>
    <property type="molecule type" value="Genomic_DNA"/>
</dbReference>
<dbReference type="Proteomes" id="UP000198618">
    <property type="component" value="Unassembled WGS sequence"/>
</dbReference>
<dbReference type="Pfam" id="PF02613">
    <property type="entry name" value="Nitrate_red_del"/>
    <property type="match status" value="1"/>
</dbReference>
<dbReference type="NCBIfam" id="TIGR00684">
    <property type="entry name" value="narJ"/>
    <property type="match status" value="1"/>
</dbReference>
<keyword evidence="3" id="KW-1185">Reference proteome</keyword>
<sequence>MNQDKRVLLIGASRLLSYPTNGFKEDLKELDELIVESIESEEIKTTWKKAFLAFTLLSQQEIQELYVSTFDLRVKSGLYLTAHELGDSNRRGAALIRLQNIIKEAGFEREDKELVDYIPMLLEFLVVAPASEEKERLEFRLGVAVKRIINHLDLGNPYMEILHLLMDYVFPEPTQEAIEQLENNREEADLEELPYPIMYQ</sequence>
<dbReference type="RefSeq" id="WP_090868855.1">
    <property type="nucleotide sequence ID" value="NZ_FOHE01000006.1"/>
</dbReference>
<organism evidence="2 3">
    <name type="scientific">Oceanobacillus limi</name>
    <dbReference type="NCBI Taxonomy" id="930131"/>
    <lineage>
        <taxon>Bacteria</taxon>
        <taxon>Bacillati</taxon>
        <taxon>Bacillota</taxon>
        <taxon>Bacilli</taxon>
        <taxon>Bacillales</taxon>
        <taxon>Bacillaceae</taxon>
        <taxon>Oceanobacillus</taxon>
    </lineage>
</organism>
<proteinExistence type="predicted"/>
<dbReference type="SUPFAM" id="SSF89155">
    <property type="entry name" value="TorD-like"/>
    <property type="match status" value="1"/>
</dbReference>
<protein>
    <submittedName>
        <fullName evidence="2">Respiratory nitrate reductase chaperone NarJ</fullName>
    </submittedName>
</protein>